<evidence type="ECO:0000256" key="2">
    <source>
        <dbReference type="ARBA" id="ARBA00022679"/>
    </source>
</evidence>
<dbReference type="InterPro" id="IPR018484">
    <property type="entry name" value="FGGY_N"/>
</dbReference>
<keyword evidence="10" id="KW-1185">Reference proteome</keyword>
<evidence type="ECO:0000313" key="9">
    <source>
        <dbReference type="EMBL" id="MBP1039382.1"/>
    </source>
</evidence>
<evidence type="ECO:0000256" key="6">
    <source>
        <dbReference type="ARBA" id="ARBA00023308"/>
    </source>
</evidence>
<dbReference type="EMBL" id="JAEEGA010000001">
    <property type="protein sequence ID" value="MBP1039382.1"/>
    <property type="molecule type" value="Genomic_DNA"/>
</dbReference>
<reference evidence="9" key="1">
    <citation type="submission" date="2020-12" db="EMBL/GenBank/DDBJ databases">
        <title>Vagococcus allomyrinae sp. nov. and Enterococcus lavae sp. nov., isolated from the larvae of Allomyrina dichotoma.</title>
        <authorList>
            <person name="Lee S.D."/>
        </authorList>
    </citation>
    <scope>NUCLEOTIDE SEQUENCE</scope>
    <source>
        <strain evidence="9">BWB3-3</strain>
    </source>
</reference>
<sequence>MKKNVLAIDFGGSNGRVILGVFDQGKLHLEEIHRFPNQPIAKQGSLYWDFPQLCHELVVGIQKATARYEIDSIGIDTWGVDYGLLDDKGLLSYPRHYRDPRTQGYLAKALEKISPEALYTATGNQLMEINTLFQLLTEEESLAKATTLLFMPDLFGYFLTGKRQTEATIASTSQLMNPLTSDWHWELIDLFDLPRAIFPTIVQPGTLLGMIKKELGLPAIPVINVGSHDTASAVASVPSEHQFLFVSCGTWSLIGTELPQPVLTEKAQSYNLTNEKGLNQTTRFLKNITGLWILQEVKREFESLGRNYNYQELETLANEADSMACLIDTDAEVFSAPGQMIERIQSYAKRTGQIVPLTDGQLIRCIYESLAFKYKYTFLEIVDTVGYEFDSVNIVGGGANSALLCQMVASASQMIVYAGPNEATAIGNINTQLIYHGALGTLTEARMELKKSQYVKKYLPKKETKWDQEFGRYQRLLAIS</sequence>
<dbReference type="InterPro" id="IPR050406">
    <property type="entry name" value="FGGY_Carb_Kinase"/>
</dbReference>
<keyword evidence="5" id="KW-0067">ATP-binding</keyword>
<dbReference type="GO" id="GO:0019301">
    <property type="term" value="P:rhamnose catabolic process"/>
    <property type="evidence" value="ECO:0007669"/>
    <property type="project" value="InterPro"/>
</dbReference>
<keyword evidence="2" id="KW-0808">Transferase</keyword>
<dbReference type="Gene3D" id="3.30.420.40">
    <property type="match status" value="2"/>
</dbReference>
<comment type="similarity">
    <text evidence="1">Belongs to the FGGY kinase family.</text>
</comment>
<feature type="domain" description="Carbohydrate kinase FGGY C-terminal" evidence="8">
    <location>
        <begin position="245"/>
        <end position="432"/>
    </location>
</feature>
<keyword evidence="6" id="KW-0684">Rhamnose metabolism</keyword>
<evidence type="ECO:0000256" key="5">
    <source>
        <dbReference type="ARBA" id="ARBA00022840"/>
    </source>
</evidence>
<organism evidence="9 10">
    <name type="scientific">Vagococcus allomyrinae</name>
    <dbReference type="NCBI Taxonomy" id="2794353"/>
    <lineage>
        <taxon>Bacteria</taxon>
        <taxon>Bacillati</taxon>
        <taxon>Bacillota</taxon>
        <taxon>Bacilli</taxon>
        <taxon>Lactobacillales</taxon>
        <taxon>Enterococcaceae</taxon>
        <taxon>Vagococcus</taxon>
    </lineage>
</organism>
<comment type="caution">
    <text evidence="9">The sequence shown here is derived from an EMBL/GenBank/DDBJ whole genome shotgun (WGS) entry which is preliminary data.</text>
</comment>
<evidence type="ECO:0000313" key="10">
    <source>
        <dbReference type="Proteomes" id="UP000674938"/>
    </source>
</evidence>
<evidence type="ECO:0000256" key="3">
    <source>
        <dbReference type="ARBA" id="ARBA00022741"/>
    </source>
</evidence>
<dbReference type="InterPro" id="IPR018485">
    <property type="entry name" value="FGGY_C"/>
</dbReference>
<dbReference type="GO" id="GO:0005524">
    <property type="term" value="F:ATP binding"/>
    <property type="evidence" value="ECO:0007669"/>
    <property type="project" value="UniProtKB-KW"/>
</dbReference>
<keyword evidence="4" id="KW-0418">Kinase</keyword>
<dbReference type="SUPFAM" id="SSF53067">
    <property type="entry name" value="Actin-like ATPase domain"/>
    <property type="match status" value="2"/>
</dbReference>
<evidence type="ECO:0000259" key="7">
    <source>
        <dbReference type="Pfam" id="PF00370"/>
    </source>
</evidence>
<dbReference type="RefSeq" id="WP_209524290.1">
    <property type="nucleotide sequence ID" value="NZ_JAEEGA010000001.1"/>
</dbReference>
<feature type="domain" description="Carbohydrate kinase FGGY N-terminal" evidence="7">
    <location>
        <begin position="5"/>
        <end position="233"/>
    </location>
</feature>
<dbReference type="CDD" id="cd07771">
    <property type="entry name" value="ASKHA_NBD_FGGY_RhaB-like"/>
    <property type="match status" value="1"/>
</dbReference>
<dbReference type="GO" id="GO:0008993">
    <property type="term" value="F:rhamnulokinase activity"/>
    <property type="evidence" value="ECO:0007669"/>
    <property type="project" value="InterPro"/>
</dbReference>
<accession>A0A940P0T0</accession>
<dbReference type="PANTHER" id="PTHR43095">
    <property type="entry name" value="SUGAR KINASE"/>
    <property type="match status" value="1"/>
</dbReference>
<dbReference type="Pfam" id="PF00370">
    <property type="entry name" value="FGGY_N"/>
    <property type="match status" value="1"/>
</dbReference>
<dbReference type="Pfam" id="PF02782">
    <property type="entry name" value="FGGY_C"/>
    <property type="match status" value="1"/>
</dbReference>
<protein>
    <submittedName>
        <fullName evidence="9">Rhamnulokinase</fullName>
    </submittedName>
</protein>
<keyword evidence="3" id="KW-0547">Nucleotide-binding</keyword>
<dbReference type="Proteomes" id="UP000674938">
    <property type="component" value="Unassembled WGS sequence"/>
</dbReference>
<gene>
    <name evidence="9" type="ORF">I6N95_00040</name>
</gene>
<evidence type="ECO:0000256" key="4">
    <source>
        <dbReference type="ARBA" id="ARBA00022777"/>
    </source>
</evidence>
<dbReference type="InterPro" id="IPR013449">
    <property type="entry name" value="Rhamnulokinase"/>
</dbReference>
<name>A0A940P0T0_9ENTE</name>
<evidence type="ECO:0000259" key="8">
    <source>
        <dbReference type="Pfam" id="PF02782"/>
    </source>
</evidence>
<dbReference type="AlphaFoldDB" id="A0A940P0T0"/>
<proteinExistence type="inferred from homology"/>
<dbReference type="InterPro" id="IPR043129">
    <property type="entry name" value="ATPase_NBD"/>
</dbReference>
<evidence type="ECO:0000256" key="1">
    <source>
        <dbReference type="ARBA" id="ARBA00009156"/>
    </source>
</evidence>